<dbReference type="Pfam" id="PF14223">
    <property type="entry name" value="Retrotran_gag_2"/>
    <property type="match status" value="1"/>
</dbReference>
<dbReference type="Pfam" id="PF13976">
    <property type="entry name" value="gag_pre-integrs"/>
    <property type="match status" value="1"/>
</dbReference>
<dbReference type="Proteomes" id="UP001151760">
    <property type="component" value="Unassembled WGS sequence"/>
</dbReference>
<keyword evidence="6" id="KW-1185">Reference proteome</keyword>
<feature type="compositionally biased region" description="Basic residues" evidence="2">
    <location>
        <begin position="224"/>
        <end position="243"/>
    </location>
</feature>
<comment type="caution">
    <text evidence="5">The sequence shown here is derived from an EMBL/GenBank/DDBJ whole genome shotgun (WGS) entry which is preliminary data.</text>
</comment>
<keyword evidence="1" id="KW-0479">Metal-binding</keyword>
<gene>
    <name evidence="5" type="ORF">Tco_0822928</name>
</gene>
<evidence type="ECO:0000313" key="6">
    <source>
        <dbReference type="Proteomes" id="UP001151760"/>
    </source>
</evidence>
<dbReference type="InterPro" id="IPR036875">
    <property type="entry name" value="Znf_CCHC_sf"/>
</dbReference>
<dbReference type="Gene3D" id="3.30.420.10">
    <property type="entry name" value="Ribonuclease H-like superfamily/Ribonuclease H"/>
    <property type="match status" value="1"/>
</dbReference>
<dbReference type="PANTHER" id="PTHR42648:SF27">
    <property type="entry name" value="RNA-DIRECTED DNA POLYMERASE"/>
    <property type="match status" value="1"/>
</dbReference>
<evidence type="ECO:0000256" key="1">
    <source>
        <dbReference type="PROSITE-ProRule" id="PRU00047"/>
    </source>
</evidence>
<evidence type="ECO:0000259" key="3">
    <source>
        <dbReference type="PROSITE" id="PS50158"/>
    </source>
</evidence>
<protein>
    <submittedName>
        <fullName evidence="5">Zinc finger, CCHC-type containing protein</fullName>
    </submittedName>
</protein>
<organism evidence="5 6">
    <name type="scientific">Tanacetum coccineum</name>
    <dbReference type="NCBI Taxonomy" id="301880"/>
    <lineage>
        <taxon>Eukaryota</taxon>
        <taxon>Viridiplantae</taxon>
        <taxon>Streptophyta</taxon>
        <taxon>Embryophyta</taxon>
        <taxon>Tracheophyta</taxon>
        <taxon>Spermatophyta</taxon>
        <taxon>Magnoliopsida</taxon>
        <taxon>eudicotyledons</taxon>
        <taxon>Gunneridae</taxon>
        <taxon>Pentapetalae</taxon>
        <taxon>asterids</taxon>
        <taxon>campanulids</taxon>
        <taxon>Asterales</taxon>
        <taxon>Asteraceae</taxon>
        <taxon>Asteroideae</taxon>
        <taxon>Anthemideae</taxon>
        <taxon>Anthemidinae</taxon>
        <taxon>Tanacetum</taxon>
    </lineage>
</organism>
<reference evidence="5" key="2">
    <citation type="submission" date="2022-01" db="EMBL/GenBank/DDBJ databases">
        <authorList>
            <person name="Yamashiro T."/>
            <person name="Shiraishi A."/>
            <person name="Satake H."/>
            <person name="Nakayama K."/>
        </authorList>
    </citation>
    <scope>NUCLEOTIDE SEQUENCE</scope>
</reference>
<dbReference type="SMART" id="SM00343">
    <property type="entry name" value="ZnF_C2HC"/>
    <property type="match status" value="1"/>
</dbReference>
<sequence>MTTSVGNNSVFRSFFEKQKLTGPNFIDWYRQLRLVLSTEDKENYLEHPIPAAPVAQPGQQVPPEALAAHAAWVKGQKEVVVLMLLTMDLDIQRNLAHLGAYDMLQELKAMFSKQAEQELLQTVREFHTCKQEEGQSVSSHVLKMKGYIDNLERLGQPVGQNLAVSLILVSLNKDFASFVQNFNMHGMGKTVNELHAMLKLHEETLPKKDANPALHAIRAGRVQKNQKNKPHKAAKGGHGKGKGKMGYAPNNAPFAPKPKTPPPPKKDNPAKDAICHQCGEVGHWRRNCPVYLTELMKKKKLSQGASASLYMGDGHRSVVEAIGTHLELPSGLVIVLNNCHYAPSITRGVISVSRLFDDGFINRFDDNNVISVSKDNLVYFMAVPRDGIFEIDMSCSNTNDSSMYAITNKRAKINLDSSLLWHCRLGHISKKRIEKLQHDGLLNSIDIESLGKCVSCLSGKMARKPYSHQVERAKDLLGLIHTDVCGPFRIVSRQGASYFVTFTDDFSRYGYVYLLKHKHEVFETFKVFQKEVENQLGKTIKSLRSDRGGEYMSQEFLDHLKEHGIIAHRTPPYTPQNNGVSRRRNRALLDMVRFMMSQTTLPKSFWDYTLETAARILNMVPTKKVDKTPYEIWHGQAPKLSYLKV</sequence>
<proteinExistence type="predicted"/>
<feature type="domain" description="CCHC-type" evidence="3">
    <location>
        <begin position="275"/>
        <end position="289"/>
    </location>
</feature>
<dbReference type="Pfam" id="PF00665">
    <property type="entry name" value="rve"/>
    <property type="match status" value="1"/>
</dbReference>
<dbReference type="InterPro" id="IPR001584">
    <property type="entry name" value="Integrase_cat-core"/>
</dbReference>
<dbReference type="PROSITE" id="PS50994">
    <property type="entry name" value="INTEGRASE"/>
    <property type="match status" value="1"/>
</dbReference>
<dbReference type="InterPro" id="IPR036397">
    <property type="entry name" value="RNaseH_sf"/>
</dbReference>
<feature type="region of interest" description="Disordered" evidence="2">
    <location>
        <begin position="219"/>
        <end position="271"/>
    </location>
</feature>
<dbReference type="SUPFAM" id="SSF53098">
    <property type="entry name" value="Ribonuclease H-like"/>
    <property type="match status" value="1"/>
</dbReference>
<keyword evidence="1" id="KW-0862">Zinc</keyword>
<feature type="domain" description="Integrase catalytic" evidence="4">
    <location>
        <begin position="461"/>
        <end position="637"/>
    </location>
</feature>
<evidence type="ECO:0000256" key="2">
    <source>
        <dbReference type="SAM" id="MobiDB-lite"/>
    </source>
</evidence>
<keyword evidence="1" id="KW-0863">Zinc-finger</keyword>
<dbReference type="SUPFAM" id="SSF57756">
    <property type="entry name" value="Retrovirus zinc finger-like domains"/>
    <property type="match status" value="1"/>
</dbReference>
<dbReference type="Pfam" id="PF00098">
    <property type="entry name" value="zf-CCHC"/>
    <property type="match status" value="1"/>
</dbReference>
<evidence type="ECO:0000313" key="5">
    <source>
        <dbReference type="EMBL" id="GJT01759.1"/>
    </source>
</evidence>
<evidence type="ECO:0000259" key="4">
    <source>
        <dbReference type="PROSITE" id="PS50994"/>
    </source>
</evidence>
<dbReference type="InterPro" id="IPR012337">
    <property type="entry name" value="RNaseH-like_sf"/>
</dbReference>
<accession>A0ABQ5AIA1</accession>
<dbReference type="Gene3D" id="4.10.60.10">
    <property type="entry name" value="Zinc finger, CCHC-type"/>
    <property type="match status" value="1"/>
</dbReference>
<dbReference type="InterPro" id="IPR025724">
    <property type="entry name" value="GAG-pre-integrase_dom"/>
</dbReference>
<dbReference type="EMBL" id="BQNB010012295">
    <property type="protein sequence ID" value="GJT01759.1"/>
    <property type="molecule type" value="Genomic_DNA"/>
</dbReference>
<dbReference type="InterPro" id="IPR001878">
    <property type="entry name" value="Znf_CCHC"/>
</dbReference>
<dbReference type="PANTHER" id="PTHR42648">
    <property type="entry name" value="TRANSPOSASE, PUTATIVE-RELATED"/>
    <property type="match status" value="1"/>
</dbReference>
<dbReference type="PROSITE" id="PS50158">
    <property type="entry name" value="ZF_CCHC"/>
    <property type="match status" value="1"/>
</dbReference>
<name>A0ABQ5AIA1_9ASTR</name>
<dbReference type="InterPro" id="IPR039537">
    <property type="entry name" value="Retrotran_Ty1/copia-like"/>
</dbReference>
<reference evidence="5" key="1">
    <citation type="journal article" date="2022" name="Int. J. Mol. Sci.">
        <title>Draft Genome of Tanacetum Coccineum: Genomic Comparison of Closely Related Tanacetum-Family Plants.</title>
        <authorList>
            <person name="Yamashiro T."/>
            <person name="Shiraishi A."/>
            <person name="Nakayama K."/>
            <person name="Satake H."/>
        </authorList>
    </citation>
    <scope>NUCLEOTIDE SEQUENCE</scope>
</reference>